<evidence type="ECO:0000313" key="1">
    <source>
        <dbReference type="EMBL" id="KAF3766269.1"/>
    </source>
</evidence>
<gene>
    <name evidence="1" type="ORF">M406DRAFT_330101</name>
</gene>
<dbReference type="OrthoDB" id="5218218at2759"/>
<keyword evidence="2" id="KW-1185">Reference proteome</keyword>
<organism evidence="1 2">
    <name type="scientific">Cryphonectria parasitica (strain ATCC 38755 / EP155)</name>
    <dbReference type="NCBI Taxonomy" id="660469"/>
    <lineage>
        <taxon>Eukaryota</taxon>
        <taxon>Fungi</taxon>
        <taxon>Dikarya</taxon>
        <taxon>Ascomycota</taxon>
        <taxon>Pezizomycotina</taxon>
        <taxon>Sordariomycetes</taxon>
        <taxon>Sordariomycetidae</taxon>
        <taxon>Diaporthales</taxon>
        <taxon>Cryphonectriaceae</taxon>
        <taxon>Cryphonectria-Endothia species complex</taxon>
        <taxon>Cryphonectria</taxon>
    </lineage>
</organism>
<proteinExistence type="predicted"/>
<sequence>MATPETLAEKRASKEVQEPVKWGYEVKRRSPQSNGSPLIYSITHPEYKDIFGKINGEIDVFRYSAEDEGSLDIVCAWNGLDERARHEKLSLRQLLLGFWKFTLGHNPRDLKQITYVYVQETSLTNLIIQIYNKMGAGLFTDLLISSGDEEVFQMIANGTPFGNGAQQMLSEYDEFAGVQIESFQFIWEEGENYPDFIVKFK</sequence>
<protein>
    <submittedName>
        <fullName evidence="1">Uncharacterized protein</fullName>
    </submittedName>
</protein>
<dbReference type="RefSeq" id="XP_040777230.1">
    <property type="nucleotide sequence ID" value="XM_040920480.1"/>
</dbReference>
<name>A0A9P4Y3H7_CRYP1</name>
<dbReference type="GeneID" id="63837609"/>
<comment type="caution">
    <text evidence="1">The sequence shown here is derived from an EMBL/GenBank/DDBJ whole genome shotgun (WGS) entry which is preliminary data.</text>
</comment>
<accession>A0A9P4Y3H7</accession>
<evidence type="ECO:0000313" key="2">
    <source>
        <dbReference type="Proteomes" id="UP000803844"/>
    </source>
</evidence>
<reference evidence="1" key="1">
    <citation type="journal article" date="2020" name="Phytopathology">
        <title>Genome sequence of the chestnut blight fungus Cryphonectria parasitica EP155: A fundamental resource for an archetypical invasive plant pathogen.</title>
        <authorList>
            <person name="Crouch J.A."/>
            <person name="Dawe A."/>
            <person name="Aerts A."/>
            <person name="Barry K."/>
            <person name="Churchill A.C.L."/>
            <person name="Grimwood J."/>
            <person name="Hillman B."/>
            <person name="Milgroom M.G."/>
            <person name="Pangilinan J."/>
            <person name="Smith M."/>
            <person name="Salamov A."/>
            <person name="Schmutz J."/>
            <person name="Yadav J."/>
            <person name="Grigoriev I.V."/>
            <person name="Nuss D."/>
        </authorList>
    </citation>
    <scope>NUCLEOTIDE SEQUENCE</scope>
    <source>
        <strain evidence="1">EP155</strain>
    </source>
</reference>
<dbReference type="Proteomes" id="UP000803844">
    <property type="component" value="Unassembled WGS sequence"/>
</dbReference>
<dbReference type="AlphaFoldDB" id="A0A9P4Y3H7"/>
<dbReference type="EMBL" id="MU032347">
    <property type="protein sequence ID" value="KAF3766269.1"/>
    <property type="molecule type" value="Genomic_DNA"/>
</dbReference>